<keyword evidence="1" id="KW-0472">Membrane</keyword>
<dbReference type="EMBL" id="CP119317">
    <property type="protein sequence ID" value="WEK53843.1"/>
    <property type="molecule type" value="Genomic_DNA"/>
</dbReference>
<keyword evidence="2" id="KW-0732">Signal</keyword>
<gene>
    <name evidence="3" type="ORF">P0Y55_14930</name>
</gene>
<organism evidence="3 4">
    <name type="scientific">Candidatus Cohnella colombiensis</name>
    <dbReference type="NCBI Taxonomy" id="3121368"/>
    <lineage>
        <taxon>Bacteria</taxon>
        <taxon>Bacillati</taxon>
        <taxon>Bacillota</taxon>
        <taxon>Bacilli</taxon>
        <taxon>Bacillales</taxon>
        <taxon>Paenibacillaceae</taxon>
        <taxon>Cohnella</taxon>
    </lineage>
</organism>
<dbReference type="AlphaFoldDB" id="A0AA95JA07"/>
<feature type="transmembrane region" description="Helical" evidence="1">
    <location>
        <begin position="147"/>
        <end position="165"/>
    </location>
</feature>
<keyword evidence="1" id="KW-1133">Transmembrane helix</keyword>
<sequence>MLKRWIVVAMMSWLVVGFLAPQKAVACSCVDMSVEKRYEVFDTVFLGTVLERSVIKGDNVFEVERIWKGELPNGSVNTNDAAGCGTATFEVGQQYVVYAEFLLGEMKTSVCSGNKTAVAASEDIAILNQISEHIVDPKTEQTSSDRTMYIVLGAIVLGSFVILLVRMRIHKHK</sequence>
<evidence type="ECO:0000313" key="4">
    <source>
        <dbReference type="Proteomes" id="UP001178662"/>
    </source>
</evidence>
<dbReference type="Proteomes" id="UP001178662">
    <property type="component" value="Chromosome"/>
</dbReference>
<dbReference type="SUPFAM" id="SSF50242">
    <property type="entry name" value="TIMP-like"/>
    <property type="match status" value="1"/>
</dbReference>
<keyword evidence="4" id="KW-1185">Reference proteome</keyword>
<accession>A0AA95JA07</accession>
<protein>
    <recommendedName>
        <fullName evidence="5">Tissue inhibitor of metalloproteinase</fullName>
    </recommendedName>
</protein>
<name>A0AA95JA07_9BACL</name>
<keyword evidence="1" id="KW-0812">Transmembrane</keyword>
<evidence type="ECO:0000313" key="3">
    <source>
        <dbReference type="EMBL" id="WEK53843.1"/>
    </source>
</evidence>
<evidence type="ECO:0000256" key="2">
    <source>
        <dbReference type="SAM" id="SignalP"/>
    </source>
</evidence>
<feature type="signal peptide" evidence="2">
    <location>
        <begin position="1"/>
        <end position="26"/>
    </location>
</feature>
<proteinExistence type="predicted"/>
<evidence type="ECO:0008006" key="5">
    <source>
        <dbReference type="Google" id="ProtNLM"/>
    </source>
</evidence>
<reference evidence="3" key="1">
    <citation type="submission" date="2023-03" db="EMBL/GenBank/DDBJ databases">
        <title>Andean soil-derived lignocellulolytic bacterial consortium as a source of novel taxa and putative plastic-active enzymes.</title>
        <authorList>
            <person name="Diaz-Garcia L."/>
            <person name="Chuvochina M."/>
            <person name="Feuerriegel G."/>
            <person name="Bunk B."/>
            <person name="Sproer C."/>
            <person name="Streit W.R."/>
            <person name="Rodriguez L.M."/>
            <person name="Overmann J."/>
            <person name="Jimenez D.J."/>
        </authorList>
    </citation>
    <scope>NUCLEOTIDE SEQUENCE</scope>
    <source>
        <strain evidence="3">MAG 2441</strain>
    </source>
</reference>
<dbReference type="Gene3D" id="2.40.50.120">
    <property type="match status" value="1"/>
</dbReference>
<evidence type="ECO:0000256" key="1">
    <source>
        <dbReference type="SAM" id="Phobius"/>
    </source>
</evidence>
<dbReference type="InterPro" id="IPR008993">
    <property type="entry name" value="TIMP-like_OB-fold"/>
</dbReference>
<feature type="chain" id="PRO_5041653607" description="Tissue inhibitor of metalloproteinase" evidence="2">
    <location>
        <begin position="27"/>
        <end position="173"/>
    </location>
</feature>